<feature type="binding site" evidence="5">
    <location>
        <position position="220"/>
    </location>
    <ligand>
        <name>substrate</name>
    </ligand>
</feature>
<dbReference type="HAMAP" id="MF_01281">
    <property type="entry name" value="MTA_SAH_deamin"/>
    <property type="match status" value="1"/>
</dbReference>
<feature type="domain" description="Amidohydrolase-related" evidence="6">
    <location>
        <begin position="60"/>
        <end position="408"/>
    </location>
</feature>
<dbReference type="InterPro" id="IPR011059">
    <property type="entry name" value="Metal-dep_hydrolase_composite"/>
</dbReference>
<keyword evidence="2 5" id="KW-0479">Metal-binding</keyword>
<dbReference type="GO" id="GO:0050270">
    <property type="term" value="F:S-adenosylhomocysteine deaminase activity"/>
    <property type="evidence" value="ECO:0007669"/>
    <property type="project" value="UniProtKB-EC"/>
</dbReference>
<feature type="binding site" evidence="5">
    <location>
        <position position="97"/>
    </location>
    <ligand>
        <name>substrate</name>
    </ligand>
</feature>
<evidence type="ECO:0000256" key="5">
    <source>
        <dbReference type="HAMAP-Rule" id="MF_01281"/>
    </source>
</evidence>
<evidence type="ECO:0000256" key="1">
    <source>
        <dbReference type="ARBA" id="ARBA00006745"/>
    </source>
</evidence>
<dbReference type="Gene3D" id="2.30.40.10">
    <property type="entry name" value="Urease, subunit C, domain 1"/>
    <property type="match status" value="1"/>
</dbReference>
<comment type="caution">
    <text evidence="5">Lacks conserved residue(s) required for the propagation of feature annotation.</text>
</comment>
<dbReference type="PANTHER" id="PTHR43794:SF11">
    <property type="entry name" value="AMIDOHYDROLASE-RELATED DOMAIN-CONTAINING PROTEIN"/>
    <property type="match status" value="1"/>
</dbReference>
<name>A0ABM9I9C1_9GAMM</name>
<comment type="similarity">
    <text evidence="1">Belongs to the metallo-dependent hydrolases superfamily. ATZ/TRZ family.</text>
</comment>
<dbReference type="EMBL" id="OX458333">
    <property type="protein sequence ID" value="CAI8972653.1"/>
    <property type="molecule type" value="Genomic_DNA"/>
</dbReference>
<comment type="catalytic activity">
    <reaction evidence="5">
        <text>S-adenosyl-L-homocysteine + H2O + H(+) = S-inosyl-L-homocysteine + NH4(+)</text>
        <dbReference type="Rhea" id="RHEA:20716"/>
        <dbReference type="ChEBI" id="CHEBI:15377"/>
        <dbReference type="ChEBI" id="CHEBI:15378"/>
        <dbReference type="ChEBI" id="CHEBI:28938"/>
        <dbReference type="ChEBI" id="CHEBI:57856"/>
        <dbReference type="ChEBI" id="CHEBI:57985"/>
        <dbReference type="EC" id="3.5.4.28"/>
    </reaction>
</comment>
<dbReference type="EC" id="3.5.4.31" evidence="5"/>
<evidence type="ECO:0000259" key="6">
    <source>
        <dbReference type="Pfam" id="PF01979"/>
    </source>
</evidence>
<keyword evidence="8" id="KW-1185">Reference proteome</keyword>
<comment type="catalytic activity">
    <reaction evidence="5">
        <text>S-methyl-5'-thioadenosine + H2O + H(+) = S-methyl-5'-thioinosine + NH4(+)</text>
        <dbReference type="Rhea" id="RHEA:25025"/>
        <dbReference type="ChEBI" id="CHEBI:15377"/>
        <dbReference type="ChEBI" id="CHEBI:15378"/>
        <dbReference type="ChEBI" id="CHEBI:17509"/>
        <dbReference type="ChEBI" id="CHEBI:28938"/>
        <dbReference type="ChEBI" id="CHEBI:48595"/>
        <dbReference type="EC" id="3.5.4.31"/>
    </reaction>
</comment>
<evidence type="ECO:0000256" key="3">
    <source>
        <dbReference type="ARBA" id="ARBA00022801"/>
    </source>
</evidence>
<dbReference type="Gene3D" id="3.20.20.140">
    <property type="entry name" value="Metal-dependent hydrolases"/>
    <property type="match status" value="1"/>
</dbReference>
<gene>
    <name evidence="5 7" type="primary">mtaD</name>
    <name evidence="7" type="ORF">MSZNOR_4923</name>
</gene>
<comment type="function">
    <text evidence="5">Catalyzes the deamination of 5-methylthioadenosine and S-adenosyl-L-homocysteine into 5-methylthioinosine and S-inosyl-L-homocysteine, respectively. Is also able to deaminate adenosine.</text>
</comment>
<dbReference type="InterPro" id="IPR050287">
    <property type="entry name" value="MTA/SAH_deaminase"/>
</dbReference>
<evidence type="ECO:0000256" key="4">
    <source>
        <dbReference type="ARBA" id="ARBA00022833"/>
    </source>
</evidence>
<dbReference type="EC" id="3.5.4.28" evidence="5"/>
<dbReference type="CDD" id="cd01298">
    <property type="entry name" value="ATZ_TRZ_like"/>
    <property type="match status" value="1"/>
</dbReference>
<evidence type="ECO:0000313" key="8">
    <source>
        <dbReference type="Proteomes" id="UP001162030"/>
    </source>
</evidence>
<dbReference type="GO" id="GO:0090614">
    <property type="term" value="F:5'-methylthioadenosine deaminase activity"/>
    <property type="evidence" value="ECO:0007669"/>
    <property type="project" value="UniProtKB-EC"/>
</dbReference>
<keyword evidence="4 5" id="KW-0862">Zinc</keyword>
<sequence length="442" mass="48730">MHIDTLLKARWIIPVEPERIVLNDHALAIHGGRIVDILPIAEAEAKYQAASQESFDRHALIPGFVNAHTHAAMSLLRGVADDRPLMEWLVDHIWPLEQKWVGEAFVRDGTDLAMAEMIRGGVTCFNDMYFFPEVTARQVARCGMRAVVGMILIDFPSAWASGPEEYLSKGLALHDELRHNPLVSVAFAPHAPYSVSDEPLLKVRTLAAELDRPIHMHLHETRDEIDQSRQRYGMRPMKWLQQLDFLGPSFVAVHMTQLEDDEIARFAESGGSVVHCPESNLKLASGFCPVAKLIKAGINVAIGTDGAASNNDLDLMGEMRSAALLSKAVANDAAAVPAHTALRMATLNGARALGLESDIGSLEVGKYADITAIRLDELETQPLYDPISNVVYAAGRHQVTDVWVGGRRLLKNRELITLDIDEILQKAAAWREKTLASEQQPS</sequence>
<dbReference type="SUPFAM" id="SSF51338">
    <property type="entry name" value="Composite domain of metallo-dependent hydrolases"/>
    <property type="match status" value="1"/>
</dbReference>
<dbReference type="NCBIfam" id="NF006549">
    <property type="entry name" value="PRK09045.1"/>
    <property type="match status" value="1"/>
</dbReference>
<dbReference type="SUPFAM" id="SSF51556">
    <property type="entry name" value="Metallo-dependent hydrolases"/>
    <property type="match status" value="1"/>
</dbReference>
<comment type="cofactor">
    <cofactor evidence="5">
        <name>Zn(2+)</name>
        <dbReference type="ChEBI" id="CHEBI:29105"/>
    </cofactor>
    <text evidence="5">Binds 1 zinc ion per subunit.</text>
</comment>
<accession>A0ABM9I9C1</accession>
<feature type="binding site" evidence="5">
    <location>
        <position position="305"/>
    </location>
    <ligand>
        <name>Zn(2+)</name>
        <dbReference type="ChEBI" id="CHEBI:29105"/>
    </ligand>
</feature>
<feature type="binding site" evidence="5">
    <location>
        <position position="190"/>
    </location>
    <ligand>
        <name>substrate</name>
    </ligand>
</feature>
<dbReference type="InterPro" id="IPR032466">
    <property type="entry name" value="Metal_Hydrolase"/>
</dbReference>
<feature type="binding site" evidence="5">
    <location>
        <position position="217"/>
    </location>
    <ligand>
        <name>Zn(2+)</name>
        <dbReference type="ChEBI" id="CHEBI:29105"/>
    </ligand>
</feature>
<feature type="binding site" evidence="5">
    <location>
        <position position="70"/>
    </location>
    <ligand>
        <name>Zn(2+)</name>
        <dbReference type="ChEBI" id="CHEBI:29105"/>
    </ligand>
</feature>
<dbReference type="Pfam" id="PF01979">
    <property type="entry name" value="Amidohydro_1"/>
    <property type="match status" value="1"/>
</dbReference>
<protein>
    <recommendedName>
        <fullName evidence="5">5-methylthioadenosine/S-adenosylhomocysteine deaminase</fullName>
        <shortName evidence="5">MTA/SAH deaminase</shortName>
        <ecNumber evidence="5">3.5.4.28</ecNumber>
        <ecNumber evidence="5">3.5.4.31</ecNumber>
    </recommendedName>
</protein>
<reference evidence="7 8" key="1">
    <citation type="submission" date="2023-03" db="EMBL/GenBank/DDBJ databases">
        <authorList>
            <person name="Pearce D."/>
        </authorList>
    </citation>
    <scope>NUCLEOTIDE SEQUENCE [LARGE SCALE GENOMIC DNA]</scope>
    <source>
        <strain evidence="7">Msz</strain>
    </source>
</reference>
<feature type="binding site" evidence="5">
    <location>
        <position position="305"/>
    </location>
    <ligand>
        <name>substrate</name>
    </ligand>
</feature>
<evidence type="ECO:0000313" key="7">
    <source>
        <dbReference type="EMBL" id="CAI8972653.1"/>
    </source>
</evidence>
<dbReference type="InterPro" id="IPR023512">
    <property type="entry name" value="Deaminase_MtaD/DadD"/>
</dbReference>
<dbReference type="PANTHER" id="PTHR43794">
    <property type="entry name" value="AMINOHYDROLASE SSNA-RELATED"/>
    <property type="match status" value="1"/>
</dbReference>
<dbReference type="Proteomes" id="UP001162030">
    <property type="component" value="Chromosome"/>
</dbReference>
<organism evidence="7 8">
    <name type="scientific">Methylocaldum szegediense</name>
    <dbReference type="NCBI Taxonomy" id="73780"/>
    <lineage>
        <taxon>Bacteria</taxon>
        <taxon>Pseudomonadati</taxon>
        <taxon>Pseudomonadota</taxon>
        <taxon>Gammaproteobacteria</taxon>
        <taxon>Methylococcales</taxon>
        <taxon>Methylococcaceae</taxon>
        <taxon>Methylocaldum</taxon>
    </lineage>
</organism>
<dbReference type="RefSeq" id="WP_317963563.1">
    <property type="nucleotide sequence ID" value="NZ_OX458333.1"/>
</dbReference>
<keyword evidence="3 5" id="KW-0378">Hydrolase</keyword>
<dbReference type="InterPro" id="IPR006680">
    <property type="entry name" value="Amidohydro-rel"/>
</dbReference>
<feature type="binding site" evidence="5">
    <location>
        <position position="68"/>
    </location>
    <ligand>
        <name>Zn(2+)</name>
        <dbReference type="ChEBI" id="CHEBI:29105"/>
    </ligand>
</feature>
<proteinExistence type="inferred from homology"/>
<comment type="similarity">
    <text evidence="5">Belongs to the metallo-dependent hydrolases superfamily. MTA/SAH deaminase family.</text>
</comment>
<evidence type="ECO:0000256" key="2">
    <source>
        <dbReference type="ARBA" id="ARBA00022723"/>
    </source>
</evidence>